<evidence type="ECO:0000259" key="1">
    <source>
        <dbReference type="Pfam" id="PF00930"/>
    </source>
</evidence>
<dbReference type="OrthoDB" id="16520at2759"/>
<dbReference type="Proteomes" id="UP000708208">
    <property type="component" value="Unassembled WGS sequence"/>
</dbReference>
<sequence length="74" mass="8553">MAEKRGWVDRIPFPIFTSNPNSLNFITIAPIRDGENGFFDHLVFVDTLNKRSHPITHGSMDVIKINAWDEDRKL</sequence>
<protein>
    <recommendedName>
        <fullName evidence="1">Dipeptidylpeptidase IV N-terminal domain-containing protein</fullName>
    </recommendedName>
</protein>
<organism evidence="2 3">
    <name type="scientific">Allacma fusca</name>
    <dbReference type="NCBI Taxonomy" id="39272"/>
    <lineage>
        <taxon>Eukaryota</taxon>
        <taxon>Metazoa</taxon>
        <taxon>Ecdysozoa</taxon>
        <taxon>Arthropoda</taxon>
        <taxon>Hexapoda</taxon>
        <taxon>Collembola</taxon>
        <taxon>Symphypleona</taxon>
        <taxon>Sminthuridae</taxon>
        <taxon>Allacma</taxon>
    </lineage>
</organism>
<accession>A0A8J2PM64</accession>
<dbReference type="EMBL" id="CAJVCH010538176">
    <property type="protein sequence ID" value="CAG7825988.1"/>
    <property type="molecule type" value="Genomic_DNA"/>
</dbReference>
<gene>
    <name evidence="2" type="ORF">AFUS01_LOCUS36062</name>
</gene>
<feature type="domain" description="Dipeptidylpeptidase IV N-terminal" evidence="1">
    <location>
        <begin position="3"/>
        <end position="73"/>
    </location>
</feature>
<dbReference type="Pfam" id="PF00930">
    <property type="entry name" value="DPPIV_N"/>
    <property type="match status" value="1"/>
</dbReference>
<dbReference type="InterPro" id="IPR002469">
    <property type="entry name" value="Peptidase_S9B_N"/>
</dbReference>
<feature type="non-terminal residue" evidence="2">
    <location>
        <position position="74"/>
    </location>
</feature>
<name>A0A8J2PM64_9HEXA</name>
<evidence type="ECO:0000313" key="2">
    <source>
        <dbReference type="EMBL" id="CAG7825988.1"/>
    </source>
</evidence>
<proteinExistence type="predicted"/>
<dbReference type="AlphaFoldDB" id="A0A8J2PM64"/>
<evidence type="ECO:0000313" key="3">
    <source>
        <dbReference type="Proteomes" id="UP000708208"/>
    </source>
</evidence>
<comment type="caution">
    <text evidence="2">The sequence shown here is derived from an EMBL/GenBank/DDBJ whole genome shotgun (WGS) entry which is preliminary data.</text>
</comment>
<reference evidence="2" key="1">
    <citation type="submission" date="2021-06" db="EMBL/GenBank/DDBJ databases">
        <authorList>
            <person name="Hodson N. C."/>
            <person name="Mongue J. A."/>
            <person name="Jaron S. K."/>
        </authorList>
    </citation>
    <scope>NUCLEOTIDE SEQUENCE</scope>
</reference>
<keyword evidence="3" id="KW-1185">Reference proteome</keyword>
<dbReference type="GO" id="GO:0006508">
    <property type="term" value="P:proteolysis"/>
    <property type="evidence" value="ECO:0007669"/>
    <property type="project" value="InterPro"/>
</dbReference>